<dbReference type="InterPro" id="IPR013429">
    <property type="entry name" value="Regulatory_FmdB_Zinc_ribbon"/>
</dbReference>
<dbReference type="Pfam" id="PF09723">
    <property type="entry name" value="Zn_ribbon_8"/>
    <property type="match status" value="1"/>
</dbReference>
<reference evidence="3 4" key="1">
    <citation type="submission" date="2020-08" db="EMBL/GenBank/DDBJ databases">
        <title>Novel species isolated from subtropical streams in China.</title>
        <authorList>
            <person name="Lu H."/>
        </authorList>
    </citation>
    <scope>NUCLEOTIDE SEQUENCE [LARGE SCALE GENOMIC DNA]</scope>
    <source>
        <strain evidence="3 4">LX15W</strain>
    </source>
</reference>
<dbReference type="EMBL" id="JACOGA010000002">
    <property type="protein sequence ID" value="MBC3872432.1"/>
    <property type="molecule type" value="Genomic_DNA"/>
</dbReference>
<sequence>MPIYAYRCEGCGFAKDVLQKMSEDPLTVCPECQQPSFKKQVTAAGFQLKGSGWYVTDFRGGNAGGAGANTGAATGVTANNEGKSGSATATEAKDSSAGAGVSSGTGTSSDSSSSTNSSTNANASSTSENKAA</sequence>
<dbReference type="PANTHER" id="PTHR34404">
    <property type="entry name" value="REGULATORY PROTEIN, FMDB FAMILY"/>
    <property type="match status" value="1"/>
</dbReference>
<proteinExistence type="predicted"/>
<keyword evidence="4" id="KW-1185">Reference proteome</keyword>
<feature type="region of interest" description="Disordered" evidence="1">
    <location>
        <begin position="64"/>
        <end position="132"/>
    </location>
</feature>
<dbReference type="Proteomes" id="UP000624279">
    <property type="component" value="Unassembled WGS sequence"/>
</dbReference>
<dbReference type="NCBIfam" id="TIGR02605">
    <property type="entry name" value="CxxC_CxxC_SSSS"/>
    <property type="match status" value="1"/>
</dbReference>
<gene>
    <name evidence="3" type="ORF">H8K55_02440</name>
</gene>
<evidence type="ECO:0000256" key="1">
    <source>
        <dbReference type="SAM" id="MobiDB-lite"/>
    </source>
</evidence>
<protein>
    <submittedName>
        <fullName evidence="3">Zinc ribbon domain-containing protein</fullName>
    </submittedName>
</protein>
<feature type="domain" description="Putative regulatory protein FmdB zinc ribbon" evidence="2">
    <location>
        <begin position="1"/>
        <end position="42"/>
    </location>
</feature>
<comment type="caution">
    <text evidence="3">The sequence shown here is derived from an EMBL/GenBank/DDBJ whole genome shotgun (WGS) entry which is preliminary data.</text>
</comment>
<dbReference type="SMART" id="SM00834">
    <property type="entry name" value="CxxC_CXXC_SSSS"/>
    <property type="match status" value="1"/>
</dbReference>
<accession>A0ABR6Y743</accession>
<organism evidence="3 4">
    <name type="scientific">Undibacterium flavidum</name>
    <dbReference type="NCBI Taxonomy" id="2762297"/>
    <lineage>
        <taxon>Bacteria</taxon>
        <taxon>Pseudomonadati</taxon>
        <taxon>Pseudomonadota</taxon>
        <taxon>Betaproteobacteria</taxon>
        <taxon>Burkholderiales</taxon>
        <taxon>Oxalobacteraceae</taxon>
        <taxon>Undibacterium</taxon>
    </lineage>
</organism>
<dbReference type="PANTHER" id="PTHR34404:SF2">
    <property type="entry name" value="CONSERVED SERINE RICH PROTEIN"/>
    <property type="match status" value="1"/>
</dbReference>
<feature type="compositionally biased region" description="Low complexity" evidence="1">
    <location>
        <begin position="69"/>
        <end position="80"/>
    </location>
</feature>
<evidence type="ECO:0000313" key="4">
    <source>
        <dbReference type="Proteomes" id="UP000624279"/>
    </source>
</evidence>
<dbReference type="RefSeq" id="WP_186940436.1">
    <property type="nucleotide sequence ID" value="NZ_JACOGA010000002.1"/>
</dbReference>
<evidence type="ECO:0000259" key="2">
    <source>
        <dbReference type="SMART" id="SM00834"/>
    </source>
</evidence>
<name>A0ABR6Y743_9BURK</name>
<evidence type="ECO:0000313" key="3">
    <source>
        <dbReference type="EMBL" id="MBC3872432.1"/>
    </source>
</evidence>
<feature type="compositionally biased region" description="Low complexity" evidence="1">
    <location>
        <begin position="95"/>
        <end position="132"/>
    </location>
</feature>